<feature type="domain" description="DUF3955" evidence="2">
    <location>
        <begin position="6"/>
        <end position="64"/>
    </location>
</feature>
<keyword evidence="1" id="KW-0472">Membrane</keyword>
<name>A0A4U2YZ16_9BACI</name>
<dbReference type="Pfam" id="PF13127">
    <property type="entry name" value="DUF3955"/>
    <property type="match status" value="1"/>
</dbReference>
<comment type="caution">
    <text evidence="3">The sequence shown here is derived from an EMBL/GenBank/DDBJ whole genome shotgun (WGS) entry which is preliminary data.</text>
</comment>
<dbReference type="InterPro" id="IPR025016">
    <property type="entry name" value="DUF3955"/>
</dbReference>
<sequence length="74" mass="8320">MMSYKKIIVASVPLILGVIFMIALAFAPSSVQQDGMLYEPYFFLVPVSVLFIFIGVIALMIMAITKIKKNIKHR</sequence>
<feature type="transmembrane region" description="Helical" evidence="1">
    <location>
        <begin position="7"/>
        <end position="29"/>
    </location>
</feature>
<keyword evidence="1" id="KW-0812">Transmembrane</keyword>
<keyword evidence="1" id="KW-1133">Transmembrane helix</keyword>
<keyword evidence="4" id="KW-1185">Reference proteome</keyword>
<evidence type="ECO:0000256" key="1">
    <source>
        <dbReference type="SAM" id="Phobius"/>
    </source>
</evidence>
<gene>
    <name evidence="3" type="ORF">FC756_14300</name>
</gene>
<reference evidence="3 4" key="1">
    <citation type="submission" date="2019-04" db="EMBL/GenBank/DDBJ databases">
        <title>Lysinibacillus genome sequencing.</title>
        <authorList>
            <person name="Dunlap C."/>
        </authorList>
    </citation>
    <scope>NUCLEOTIDE SEQUENCE [LARGE SCALE GENOMIC DNA]</scope>
    <source>
        <strain evidence="3 4">CCTCC AB 2010389</strain>
    </source>
</reference>
<protein>
    <submittedName>
        <fullName evidence="3">DUF3955 domain-containing protein</fullName>
    </submittedName>
</protein>
<dbReference type="RefSeq" id="WP_107896124.1">
    <property type="nucleotide sequence ID" value="NZ_PYWM01000017.1"/>
</dbReference>
<evidence type="ECO:0000313" key="3">
    <source>
        <dbReference type="EMBL" id="TKI66899.1"/>
    </source>
</evidence>
<dbReference type="EMBL" id="SZPU01000055">
    <property type="protein sequence ID" value="TKI66899.1"/>
    <property type="molecule type" value="Genomic_DNA"/>
</dbReference>
<evidence type="ECO:0000259" key="2">
    <source>
        <dbReference type="Pfam" id="PF13127"/>
    </source>
</evidence>
<proteinExistence type="predicted"/>
<organism evidence="3 4">
    <name type="scientific">Lysinibacillus mangiferihumi</name>
    <dbReference type="NCBI Taxonomy" id="1130819"/>
    <lineage>
        <taxon>Bacteria</taxon>
        <taxon>Bacillati</taxon>
        <taxon>Bacillota</taxon>
        <taxon>Bacilli</taxon>
        <taxon>Bacillales</taxon>
        <taxon>Bacillaceae</taxon>
        <taxon>Lysinibacillus</taxon>
    </lineage>
</organism>
<accession>A0A4U2YZ16</accession>
<dbReference type="Proteomes" id="UP000308744">
    <property type="component" value="Unassembled WGS sequence"/>
</dbReference>
<dbReference type="AlphaFoldDB" id="A0A4U2YZ16"/>
<evidence type="ECO:0000313" key="4">
    <source>
        <dbReference type="Proteomes" id="UP000308744"/>
    </source>
</evidence>
<feature type="transmembrane region" description="Helical" evidence="1">
    <location>
        <begin position="41"/>
        <end position="64"/>
    </location>
</feature>